<dbReference type="PANTHER" id="PTHR37535:SF2">
    <property type="entry name" value="FINGER DOMAIN PROTEIN, PUTATIVE (AFU_ORTHOLOGUE AFUA_6G09300)-RELATED"/>
    <property type="match status" value="1"/>
</dbReference>
<proteinExistence type="predicted"/>
<comment type="caution">
    <text evidence="1">The sequence shown here is derived from an EMBL/GenBank/DDBJ whole genome shotgun (WGS) entry which is preliminary data.</text>
</comment>
<dbReference type="RefSeq" id="XP_058336096.1">
    <property type="nucleotide sequence ID" value="XM_058470065.1"/>
</dbReference>
<reference evidence="1" key="2">
    <citation type="journal article" date="2023" name="IMA Fungus">
        <title>Comparative genomic study of the Penicillium genus elucidates a diverse pangenome and 15 lateral gene transfer events.</title>
        <authorList>
            <person name="Petersen C."/>
            <person name="Sorensen T."/>
            <person name="Nielsen M.R."/>
            <person name="Sondergaard T.E."/>
            <person name="Sorensen J.L."/>
            <person name="Fitzpatrick D.A."/>
            <person name="Frisvad J.C."/>
            <person name="Nielsen K.L."/>
        </authorList>
    </citation>
    <scope>NUCLEOTIDE SEQUENCE</scope>
    <source>
        <strain evidence="1">IBT 19713</strain>
    </source>
</reference>
<dbReference type="GeneID" id="83197368"/>
<dbReference type="OrthoDB" id="3544487at2759"/>
<dbReference type="AlphaFoldDB" id="A0A9W9PKY6"/>
<protein>
    <submittedName>
        <fullName evidence="1">Uncharacterized protein</fullName>
    </submittedName>
</protein>
<dbReference type="InterPro" id="IPR021842">
    <property type="entry name" value="DUF3435"/>
</dbReference>
<dbReference type="Pfam" id="PF11917">
    <property type="entry name" value="DUF3435"/>
    <property type="match status" value="1"/>
</dbReference>
<gene>
    <name evidence="1" type="ORF">N7468_000768</name>
</gene>
<evidence type="ECO:0000313" key="1">
    <source>
        <dbReference type="EMBL" id="KAJ5249317.1"/>
    </source>
</evidence>
<name>A0A9W9PKY6_9EURO</name>
<sequence length="148" mass="16202">MKRGGEITGFAEVAKPYGLRYGAVKAFNDSLLVGEWHPPIPESADVSDQLQNVMLQHASIATFVQHHSVGIHVDARAIVRGLPAQKQLMRFACSISRSIDPRRAYRLEDPSCINEIPNVSGKEEAGGHTDPRCQAAHLRKRGCFTAGD</sequence>
<keyword evidence="2" id="KW-1185">Reference proteome</keyword>
<dbReference type="EMBL" id="JAPQKS010000001">
    <property type="protein sequence ID" value="KAJ5249317.1"/>
    <property type="molecule type" value="Genomic_DNA"/>
</dbReference>
<evidence type="ECO:0000313" key="2">
    <source>
        <dbReference type="Proteomes" id="UP001150941"/>
    </source>
</evidence>
<accession>A0A9W9PKY6</accession>
<dbReference type="PANTHER" id="PTHR37535">
    <property type="entry name" value="FLUG DOMAIN PROTEIN"/>
    <property type="match status" value="1"/>
</dbReference>
<reference evidence="1" key="1">
    <citation type="submission" date="2022-11" db="EMBL/GenBank/DDBJ databases">
        <authorList>
            <person name="Petersen C."/>
        </authorList>
    </citation>
    <scope>NUCLEOTIDE SEQUENCE</scope>
    <source>
        <strain evidence="1">IBT 19713</strain>
    </source>
</reference>
<dbReference type="Proteomes" id="UP001150941">
    <property type="component" value="Unassembled WGS sequence"/>
</dbReference>
<organism evidence="1 2">
    <name type="scientific">Penicillium chermesinum</name>
    <dbReference type="NCBI Taxonomy" id="63820"/>
    <lineage>
        <taxon>Eukaryota</taxon>
        <taxon>Fungi</taxon>
        <taxon>Dikarya</taxon>
        <taxon>Ascomycota</taxon>
        <taxon>Pezizomycotina</taxon>
        <taxon>Eurotiomycetes</taxon>
        <taxon>Eurotiomycetidae</taxon>
        <taxon>Eurotiales</taxon>
        <taxon>Aspergillaceae</taxon>
        <taxon>Penicillium</taxon>
    </lineage>
</organism>